<accession>A0AAX2ICG6</accession>
<organism evidence="1 2">
    <name type="scientific">Capnocytophaga sputigena</name>
    <dbReference type="NCBI Taxonomy" id="1019"/>
    <lineage>
        <taxon>Bacteria</taxon>
        <taxon>Pseudomonadati</taxon>
        <taxon>Bacteroidota</taxon>
        <taxon>Flavobacteriia</taxon>
        <taxon>Flavobacteriales</taxon>
        <taxon>Flavobacteriaceae</taxon>
        <taxon>Capnocytophaga</taxon>
    </lineage>
</organism>
<reference evidence="1 2" key="1">
    <citation type="submission" date="2018-06" db="EMBL/GenBank/DDBJ databases">
        <authorList>
            <consortium name="Pathogen Informatics"/>
            <person name="Doyle S."/>
        </authorList>
    </citation>
    <scope>NUCLEOTIDE SEQUENCE [LARGE SCALE GENOMIC DNA]</scope>
    <source>
        <strain evidence="1 2">NCTC11653</strain>
    </source>
</reference>
<dbReference type="AlphaFoldDB" id="A0AAX2ICG6"/>
<comment type="caution">
    <text evidence="1">The sequence shown here is derived from an EMBL/GenBank/DDBJ whole genome shotgun (WGS) entry which is preliminary data.</text>
</comment>
<gene>
    <name evidence="1" type="ORF">NCTC11653_01964</name>
</gene>
<proteinExistence type="predicted"/>
<name>A0AAX2ICG6_CAPSP</name>
<evidence type="ECO:0000313" key="1">
    <source>
        <dbReference type="EMBL" id="SQA76050.1"/>
    </source>
</evidence>
<dbReference type="Proteomes" id="UP000249902">
    <property type="component" value="Unassembled WGS sequence"/>
</dbReference>
<evidence type="ECO:0000313" key="2">
    <source>
        <dbReference type="Proteomes" id="UP000249902"/>
    </source>
</evidence>
<protein>
    <submittedName>
        <fullName evidence="1">Uncharacterized protein</fullName>
    </submittedName>
</protein>
<sequence length="33" mass="4186">MHKKINFYFNLFLHLTRLERVKCKGIVKFYRNK</sequence>
<dbReference type="EMBL" id="UAVP01000008">
    <property type="protein sequence ID" value="SQA76050.1"/>
    <property type="molecule type" value="Genomic_DNA"/>
</dbReference>